<dbReference type="SUPFAM" id="SSF49464">
    <property type="entry name" value="Carboxypeptidase regulatory domain-like"/>
    <property type="match status" value="1"/>
</dbReference>
<feature type="domain" description="TonB-dependent receptor plug" evidence="12">
    <location>
        <begin position="117"/>
        <end position="226"/>
    </location>
</feature>
<dbReference type="Gene3D" id="2.60.40.1120">
    <property type="entry name" value="Carboxypeptidase-like, regulatory domain"/>
    <property type="match status" value="1"/>
</dbReference>
<comment type="subcellular location">
    <subcellularLocation>
        <location evidence="1 8">Cell outer membrane</location>
        <topology evidence="1 8">Multi-pass membrane protein</topology>
    </subcellularLocation>
</comment>
<dbReference type="PROSITE" id="PS52016">
    <property type="entry name" value="TONB_DEPENDENT_REC_3"/>
    <property type="match status" value="1"/>
</dbReference>
<keyword evidence="6 8" id="KW-0472">Membrane</keyword>
<reference evidence="13 15" key="2">
    <citation type="submission" date="2018-07" db="EMBL/GenBank/DDBJ databases">
        <title>Genomic Encyclopedia of Type Strains, Phase IV (KMG-IV): sequencing the most valuable type-strain genomes for metagenomic binning, comparative biology and taxonomic classification.</title>
        <authorList>
            <person name="Goeker M."/>
        </authorList>
    </citation>
    <scope>NUCLEOTIDE SEQUENCE [LARGE SCALE GENOMIC DNA]</scope>
    <source>
        <strain evidence="13 15">DSM 19728</strain>
    </source>
</reference>
<dbReference type="InterPro" id="IPR039426">
    <property type="entry name" value="TonB-dep_rcpt-like"/>
</dbReference>
<keyword evidence="7 8" id="KW-0998">Cell outer membrane</keyword>
<gene>
    <name evidence="13" type="ORF">DFR66_11356</name>
    <name evidence="14" type="ORF">IQ02_02358</name>
</gene>
<evidence type="ECO:0000256" key="10">
    <source>
        <dbReference type="SAM" id="SignalP"/>
    </source>
</evidence>
<evidence type="ECO:0000259" key="11">
    <source>
        <dbReference type="Pfam" id="PF00593"/>
    </source>
</evidence>
<dbReference type="InterPro" id="IPR012910">
    <property type="entry name" value="Plug_dom"/>
</dbReference>
<dbReference type="AlphaFoldDB" id="A0A562PL14"/>
<dbReference type="NCBIfam" id="TIGR04057">
    <property type="entry name" value="SusC_RagA_signa"/>
    <property type="match status" value="1"/>
</dbReference>
<dbReference type="Gene3D" id="2.170.130.10">
    <property type="entry name" value="TonB-dependent receptor, plug domain"/>
    <property type="match status" value="1"/>
</dbReference>
<feature type="domain" description="TonB-dependent receptor-like beta-barrel" evidence="11">
    <location>
        <begin position="456"/>
        <end position="961"/>
    </location>
</feature>
<reference evidence="14" key="3">
    <citation type="submission" date="2019-07" db="EMBL/GenBank/DDBJ databases">
        <authorList>
            <person name="Whitman W."/>
            <person name="Huntemann M."/>
            <person name="Clum A."/>
            <person name="Pillay M."/>
            <person name="Palaniappan K."/>
            <person name="Varghese N."/>
            <person name="Mikhailova N."/>
            <person name="Stamatis D."/>
            <person name="Reddy T."/>
            <person name="Daum C."/>
            <person name="Shapiro N."/>
            <person name="Ivanova N."/>
            <person name="Kyrpides N."/>
            <person name="Woyke T."/>
        </authorList>
    </citation>
    <scope>NUCLEOTIDE SEQUENCE</scope>
    <source>
        <strain evidence="14">CGMCC 1.5380</strain>
    </source>
</reference>
<keyword evidence="5 9" id="KW-0798">TonB box</keyword>
<dbReference type="OrthoDB" id="9768177at2"/>
<evidence type="ECO:0000313" key="16">
    <source>
        <dbReference type="Proteomes" id="UP000321392"/>
    </source>
</evidence>
<dbReference type="InterPro" id="IPR008969">
    <property type="entry name" value="CarboxyPept-like_regulatory"/>
</dbReference>
<sequence length="1009" mass="110862">MRSKYKWIITLFLALSMQLSFAQEKTVSGVVSDSSGPLPGVNVVVKGTKTGVQTDFDGKYSIKAKTGDVLVFSFVGMTDATKTVGASNTVNATLQDGVSLNEVIVQTNLGYYSRDSRKLSSSVSTVSADEISKQSPALTIQNALQGQAAGVQVTAQNGKPGAAAYVTVRGAVSITGGTAEAIYVVDGAFVSGTEASALSSNDIESVSILKDGASAAIYGVRGGNGVVVITTKKGKNAKGKFQFNNSLGFTQKIADPFDMMNADEKIRYEALIGQGSTVGKSAAELALLRSYDHNWQDDLLRKGFVQNNNFSYSGGNDQFTNFMSVGYTEDTGIIDKLKGFNRITARYNSEYKANDRVKFGFNIGGSYEKFNDSRDRNNVQSPIRAMYDYNPYEPFFARDASGNVVNDALGKPVFNTSLLAGFPIQEAIINNVEQRRFFRMYGRPYVELGIVKDLTFKTQMNMNYERFQRESFTKPFSFLDLIVGDPTARGQKTDNGFDSLEYQLTNSLNYKYSINGKHNFESTVLYEYFKSNFRSHSLTRKGYVNGDLPTAGTAVVGVPFTTRTENATVSIFGNIDYDFDGKYLVSLYGRRDGSSVLGSNNKYEFAKGISLGWNVTSEAFMSDVKWLNNLKLRASYGELNSTNGIGSYTAQSLFSTSQYGGGIGTVLTGSTVGNDNLKFEKAEKYEIGIEAAVLNNWLTFSGSVFQDRRNDFIYSDNTTVGTSFSALINAGDWTSKGAEVELKAFAIKNANTTLSFYVNAAAFDREINELNRPGDPNNQLSRGLTWNKVGRSPDDFFLVPYAGVNPTNGRAMYTKLDGTVTDVYSAGDRVFTGKTPYAKYEGGFGMQFAYKGFDISTDFVFKEGNYTYNYMWQNMTADGSAPNRNQAVAAFDYWTPTNTTASLPAPRQLSGINSNLESDRFLEDASYIRFRNLNIGYKFTKKAFTNLPVDDIRIYTQMQNLFTWTKFNGDPEVGIGSAESQTGLLVPGQFALYSYPTVQTFLFGVSINL</sequence>
<organism evidence="14 16">
    <name type="scientific">Flavobacterium glaciei</name>
    <dbReference type="NCBI Taxonomy" id="386300"/>
    <lineage>
        <taxon>Bacteria</taxon>
        <taxon>Pseudomonadati</taxon>
        <taxon>Bacteroidota</taxon>
        <taxon>Flavobacteriia</taxon>
        <taxon>Flavobacteriales</taxon>
        <taxon>Flavobacteriaceae</taxon>
        <taxon>Flavobacterium</taxon>
    </lineage>
</organism>
<evidence type="ECO:0000313" key="14">
    <source>
        <dbReference type="EMBL" id="TWI45162.1"/>
    </source>
</evidence>
<keyword evidence="2 8" id="KW-0813">Transport</keyword>
<dbReference type="InterPro" id="IPR023996">
    <property type="entry name" value="TonB-dep_OMP_SusC/RagA"/>
</dbReference>
<evidence type="ECO:0000256" key="6">
    <source>
        <dbReference type="ARBA" id="ARBA00023136"/>
    </source>
</evidence>
<dbReference type="Pfam" id="PF13715">
    <property type="entry name" value="CarbopepD_reg_2"/>
    <property type="match status" value="1"/>
</dbReference>
<evidence type="ECO:0000256" key="1">
    <source>
        <dbReference type="ARBA" id="ARBA00004571"/>
    </source>
</evidence>
<accession>A0A562PL14</accession>
<dbReference type="RefSeq" id="WP_114754949.1">
    <property type="nucleotide sequence ID" value="NZ_QQBA01000013.1"/>
</dbReference>
<feature type="signal peptide" evidence="10">
    <location>
        <begin position="1"/>
        <end position="22"/>
    </location>
</feature>
<dbReference type="EMBL" id="VLKX01000013">
    <property type="protein sequence ID" value="TWI45162.1"/>
    <property type="molecule type" value="Genomic_DNA"/>
</dbReference>
<dbReference type="InterPro" id="IPR037066">
    <property type="entry name" value="Plug_dom_sf"/>
</dbReference>
<reference evidence="14 16" key="1">
    <citation type="journal article" date="2015" name="Stand. Genomic Sci.">
        <title>Genomic Encyclopedia of Bacterial and Archaeal Type Strains, Phase III: the genomes of soil and plant-associated and newly described type strains.</title>
        <authorList>
            <person name="Whitman W.B."/>
            <person name="Woyke T."/>
            <person name="Klenk H.P."/>
            <person name="Zhou Y."/>
            <person name="Lilburn T.G."/>
            <person name="Beck B.J."/>
            <person name="De Vos P."/>
            <person name="Vandamme P."/>
            <person name="Eisen J.A."/>
            <person name="Garrity G."/>
            <person name="Hugenholtz P."/>
            <person name="Kyrpides N.C."/>
        </authorList>
    </citation>
    <scope>NUCLEOTIDE SEQUENCE [LARGE SCALE GENOMIC DNA]</scope>
    <source>
        <strain evidence="14 16">CGMCC 1.5380</strain>
    </source>
</reference>
<keyword evidence="10" id="KW-0732">Signal</keyword>
<dbReference type="GO" id="GO:0009279">
    <property type="term" value="C:cell outer membrane"/>
    <property type="evidence" value="ECO:0007669"/>
    <property type="project" value="UniProtKB-SubCell"/>
</dbReference>
<evidence type="ECO:0000256" key="3">
    <source>
        <dbReference type="ARBA" id="ARBA00022452"/>
    </source>
</evidence>
<evidence type="ECO:0000256" key="2">
    <source>
        <dbReference type="ARBA" id="ARBA00022448"/>
    </source>
</evidence>
<evidence type="ECO:0000256" key="9">
    <source>
        <dbReference type="RuleBase" id="RU003357"/>
    </source>
</evidence>
<evidence type="ECO:0000256" key="8">
    <source>
        <dbReference type="PROSITE-ProRule" id="PRU01360"/>
    </source>
</evidence>
<evidence type="ECO:0000256" key="7">
    <source>
        <dbReference type="ARBA" id="ARBA00023237"/>
    </source>
</evidence>
<proteinExistence type="inferred from homology"/>
<dbReference type="EMBL" id="QQBA01000013">
    <property type="protein sequence ID" value="RDI51439.1"/>
    <property type="molecule type" value="Genomic_DNA"/>
</dbReference>
<dbReference type="InterPro" id="IPR023997">
    <property type="entry name" value="TonB-dep_OMP_SusC/RagA_CS"/>
</dbReference>
<protein>
    <submittedName>
        <fullName evidence="14">TonB-linked SusC/RagA family outer membrane protein</fullName>
    </submittedName>
</protein>
<keyword evidence="3 8" id="KW-1134">Transmembrane beta strand</keyword>
<evidence type="ECO:0000313" key="15">
    <source>
        <dbReference type="Proteomes" id="UP000254518"/>
    </source>
</evidence>
<dbReference type="Proteomes" id="UP000321392">
    <property type="component" value="Unassembled WGS sequence"/>
</dbReference>
<dbReference type="Proteomes" id="UP000254518">
    <property type="component" value="Unassembled WGS sequence"/>
</dbReference>
<dbReference type="NCBIfam" id="TIGR04056">
    <property type="entry name" value="OMP_RagA_SusC"/>
    <property type="match status" value="1"/>
</dbReference>
<evidence type="ECO:0000256" key="5">
    <source>
        <dbReference type="ARBA" id="ARBA00023077"/>
    </source>
</evidence>
<feature type="chain" id="PRO_5022831507" evidence="10">
    <location>
        <begin position="23"/>
        <end position="1009"/>
    </location>
</feature>
<dbReference type="InterPro" id="IPR036942">
    <property type="entry name" value="Beta-barrel_TonB_sf"/>
</dbReference>
<dbReference type="Pfam" id="PF07715">
    <property type="entry name" value="Plug"/>
    <property type="match status" value="1"/>
</dbReference>
<name>A0A562PL14_9FLAO</name>
<keyword evidence="4 8" id="KW-0812">Transmembrane</keyword>
<dbReference type="InterPro" id="IPR000531">
    <property type="entry name" value="Beta-barrel_TonB"/>
</dbReference>
<evidence type="ECO:0000256" key="4">
    <source>
        <dbReference type="ARBA" id="ARBA00022692"/>
    </source>
</evidence>
<dbReference type="SUPFAM" id="SSF56935">
    <property type="entry name" value="Porins"/>
    <property type="match status" value="1"/>
</dbReference>
<dbReference type="Pfam" id="PF00593">
    <property type="entry name" value="TonB_dep_Rec_b-barrel"/>
    <property type="match status" value="1"/>
</dbReference>
<dbReference type="Gene3D" id="2.40.170.20">
    <property type="entry name" value="TonB-dependent receptor, beta-barrel domain"/>
    <property type="match status" value="1"/>
</dbReference>
<evidence type="ECO:0000259" key="12">
    <source>
        <dbReference type="Pfam" id="PF07715"/>
    </source>
</evidence>
<keyword evidence="15" id="KW-1185">Reference proteome</keyword>
<evidence type="ECO:0000313" key="13">
    <source>
        <dbReference type="EMBL" id="RDI51439.1"/>
    </source>
</evidence>
<comment type="caution">
    <text evidence="14">The sequence shown here is derived from an EMBL/GenBank/DDBJ whole genome shotgun (WGS) entry which is preliminary data.</text>
</comment>
<comment type="similarity">
    <text evidence="8 9">Belongs to the TonB-dependent receptor family.</text>
</comment>